<dbReference type="UniPathway" id="UPA00232"/>
<name>A0A7S0UTA5_9CHLO</name>
<dbReference type="Pfam" id="PF05019">
    <property type="entry name" value="Coq4"/>
    <property type="match status" value="1"/>
</dbReference>
<sequence length="247" mass="27688">MSSPIRYPTHYPMNPLQKGAIAILSGLGALLRPQRGDLVATMGETTGEFLLPYLKSRMSNNPEGRLILMEKPRVTDEILRKAAAMPAGTFGAAYAEFMSSRGFLPADRPPVRFVDDPDSAYVMTRIREVHDFWHVLFNCHTNVFGEIALKAVEFRQTGLPMTGLAALGAQYKLKPEDRKIMQDVFMPWAARAGGACRDLVGIYYEKHLDRELDDVRREWKIHPAPEAPVQLKRHQNANKERLGGGGN</sequence>
<evidence type="ECO:0000313" key="8">
    <source>
        <dbReference type="EMBL" id="CAD8768722.1"/>
    </source>
</evidence>
<comment type="catalytic activity">
    <reaction evidence="6">
        <text>a 4-hydroxy-3-methoxy-5-(all-trans-polyprenyl)benzoate + H(+) = a 2-methoxy-6-(all-trans-polyprenyl)phenol + CO2</text>
        <dbReference type="Rhea" id="RHEA:81179"/>
        <dbReference type="Rhea" id="RHEA-COMP:9551"/>
        <dbReference type="Rhea" id="RHEA-COMP:10931"/>
        <dbReference type="ChEBI" id="CHEBI:15378"/>
        <dbReference type="ChEBI" id="CHEBI:16526"/>
        <dbReference type="ChEBI" id="CHEBI:62731"/>
        <dbReference type="ChEBI" id="CHEBI:84443"/>
        <dbReference type="EC" id="4.1.1.130"/>
    </reaction>
</comment>
<accession>A0A7S0UTA5</accession>
<feature type="binding site" evidence="6">
    <location>
        <position position="134"/>
    </location>
    <ligand>
        <name>Zn(2+)</name>
        <dbReference type="ChEBI" id="CHEBI:29105"/>
    </ligand>
</feature>
<keyword evidence="4 6" id="KW-0472">Membrane</keyword>
<evidence type="ECO:0000256" key="3">
    <source>
        <dbReference type="ARBA" id="ARBA00023128"/>
    </source>
</evidence>
<gene>
    <name evidence="8" type="ORF">PPAR00522_LOCUS5120</name>
</gene>
<dbReference type="EMBL" id="HBFM01008043">
    <property type="protein sequence ID" value="CAD8768722.1"/>
    <property type="molecule type" value="Transcribed_RNA"/>
</dbReference>
<keyword evidence="1 6" id="KW-0831">Ubiquinone biosynthesis</keyword>
<reference evidence="8" key="1">
    <citation type="submission" date="2021-01" db="EMBL/GenBank/DDBJ databases">
        <authorList>
            <person name="Corre E."/>
            <person name="Pelletier E."/>
            <person name="Niang G."/>
            <person name="Scheremetjew M."/>
            <person name="Finn R."/>
            <person name="Kale V."/>
            <person name="Holt S."/>
            <person name="Cochrane G."/>
            <person name="Meng A."/>
            <person name="Brown T."/>
            <person name="Cohen L."/>
        </authorList>
    </citation>
    <scope>NUCLEOTIDE SEQUENCE</scope>
    <source>
        <strain evidence="8">SAG 63-3</strain>
    </source>
</reference>
<evidence type="ECO:0000256" key="2">
    <source>
        <dbReference type="ARBA" id="ARBA00022792"/>
    </source>
</evidence>
<evidence type="ECO:0000256" key="7">
    <source>
        <dbReference type="SAM" id="MobiDB-lite"/>
    </source>
</evidence>
<comment type="similarity">
    <text evidence="6">Belongs to the COQ4 family.</text>
</comment>
<dbReference type="AlphaFoldDB" id="A0A7S0UTA5"/>
<comment type="pathway">
    <text evidence="6">Cofactor biosynthesis; ubiquinone biosynthesis.</text>
</comment>
<protein>
    <recommendedName>
        <fullName evidence="6">Ubiquinone biosynthesis protein COQ4 homolog, mitochondrial</fullName>
    </recommendedName>
    <alternativeName>
        <fullName evidence="6">4-hydroxy-3-methoxy-5-polyprenylbenzoate decarboxylase</fullName>
        <ecNumber evidence="6">4.1.1.130</ecNumber>
    </alternativeName>
    <alternativeName>
        <fullName evidence="6">Coenzyme Q biosynthesis protein 4 homolog</fullName>
    </alternativeName>
</protein>
<keyword evidence="2 6" id="KW-0999">Mitochondrion inner membrane</keyword>
<evidence type="ECO:0000256" key="5">
    <source>
        <dbReference type="ARBA" id="ARBA00023239"/>
    </source>
</evidence>
<feature type="binding site" evidence="6">
    <location>
        <position position="130"/>
    </location>
    <ligand>
        <name>Zn(2+)</name>
        <dbReference type="ChEBI" id="CHEBI:29105"/>
    </ligand>
</feature>
<dbReference type="GO" id="GO:0120539">
    <property type="term" value="F:4-hydroxy-3-methoxy-5-polyprenylbenzoate decarboxylase activity"/>
    <property type="evidence" value="ECO:0007669"/>
    <property type="project" value="UniProtKB-EC"/>
</dbReference>
<proteinExistence type="inferred from homology"/>
<dbReference type="HAMAP" id="MF_03111">
    <property type="entry name" value="Coq4"/>
    <property type="match status" value="1"/>
</dbReference>
<keyword evidence="3 6" id="KW-0496">Mitochondrion</keyword>
<feature type="region of interest" description="Disordered" evidence="7">
    <location>
        <begin position="226"/>
        <end position="247"/>
    </location>
</feature>
<evidence type="ECO:0000256" key="4">
    <source>
        <dbReference type="ARBA" id="ARBA00023136"/>
    </source>
</evidence>
<dbReference type="GO" id="GO:0008270">
    <property type="term" value="F:zinc ion binding"/>
    <property type="evidence" value="ECO:0007669"/>
    <property type="project" value="UniProtKB-UniRule"/>
</dbReference>
<comment type="function">
    <text evidence="6">Lyase that catalyzes the C1-decarboxylation of 4-hydroxy-3-methoxy-5-(all-trans-polyprenyl)benzoic acid into 2-methoxy-6-(all-trans-polyprenyl)phenol during ubiquinone biosynthesis.</text>
</comment>
<comment type="cofactor">
    <cofactor evidence="6">
        <name>Zn(2+)</name>
        <dbReference type="ChEBI" id="CHEBI:29105"/>
    </cofactor>
</comment>
<keyword evidence="6" id="KW-0479">Metal-binding</keyword>
<comment type="subcellular location">
    <subcellularLocation>
        <location evidence="6">Mitochondrion inner membrane</location>
        <topology evidence="6">Peripheral membrane protein</topology>
        <orientation evidence="6">Matrix side</orientation>
    </subcellularLocation>
</comment>
<keyword evidence="5 6" id="KW-0456">Lyase</keyword>
<feature type="binding site" evidence="6">
    <location>
        <position position="131"/>
    </location>
    <ligand>
        <name>Zn(2+)</name>
        <dbReference type="ChEBI" id="CHEBI:29105"/>
    </ligand>
</feature>
<dbReference type="GO" id="GO:0031314">
    <property type="term" value="C:extrinsic component of mitochondrial inner membrane"/>
    <property type="evidence" value="ECO:0007669"/>
    <property type="project" value="UniProtKB-UniRule"/>
</dbReference>
<dbReference type="InterPro" id="IPR027540">
    <property type="entry name" value="Coq4_euk"/>
</dbReference>
<keyword evidence="6" id="KW-0862">Zinc</keyword>
<comment type="subunit">
    <text evidence="6">Component of a multi-subunit COQ enzyme complex.</text>
</comment>
<dbReference type="EC" id="4.1.1.130" evidence="6"/>
<feature type="binding site" evidence="6">
    <location>
        <position position="146"/>
    </location>
    <ligand>
        <name>Zn(2+)</name>
        <dbReference type="ChEBI" id="CHEBI:29105"/>
    </ligand>
</feature>
<organism evidence="8">
    <name type="scientific">Polytomella parva</name>
    <dbReference type="NCBI Taxonomy" id="51329"/>
    <lineage>
        <taxon>Eukaryota</taxon>
        <taxon>Viridiplantae</taxon>
        <taxon>Chlorophyta</taxon>
        <taxon>core chlorophytes</taxon>
        <taxon>Chlorophyceae</taxon>
        <taxon>CS clade</taxon>
        <taxon>Chlamydomonadales</taxon>
        <taxon>Chlamydomonadaceae</taxon>
        <taxon>Polytomella</taxon>
    </lineage>
</organism>
<dbReference type="PANTHER" id="PTHR12922">
    <property type="entry name" value="UBIQUINONE BIOSYNTHESIS PROTEIN"/>
    <property type="match status" value="1"/>
</dbReference>
<dbReference type="InterPro" id="IPR007715">
    <property type="entry name" value="Coq4"/>
</dbReference>
<evidence type="ECO:0000256" key="1">
    <source>
        <dbReference type="ARBA" id="ARBA00022688"/>
    </source>
</evidence>
<dbReference type="PANTHER" id="PTHR12922:SF7">
    <property type="entry name" value="UBIQUINONE BIOSYNTHESIS PROTEIN COQ4 HOMOLOG, MITOCHONDRIAL"/>
    <property type="match status" value="1"/>
</dbReference>
<evidence type="ECO:0000256" key="6">
    <source>
        <dbReference type="HAMAP-Rule" id="MF_03111"/>
    </source>
</evidence>
<feature type="compositionally biased region" description="Basic and acidic residues" evidence="7">
    <location>
        <begin position="237"/>
        <end position="247"/>
    </location>
</feature>